<feature type="transmembrane region" description="Helical" evidence="3">
    <location>
        <begin position="131"/>
        <end position="149"/>
    </location>
</feature>
<dbReference type="Pfam" id="PF02145">
    <property type="entry name" value="Rap_GAP"/>
    <property type="match status" value="1"/>
</dbReference>
<name>X6LSZ3_RETFI</name>
<dbReference type="SUPFAM" id="SSF111347">
    <property type="entry name" value="Rap/Ran-GAP"/>
    <property type="match status" value="1"/>
</dbReference>
<evidence type="ECO:0000259" key="4">
    <source>
        <dbReference type="PROSITE" id="PS50085"/>
    </source>
</evidence>
<keyword evidence="1" id="KW-0343">GTPase activation</keyword>
<keyword evidence="3" id="KW-1133">Transmembrane helix</keyword>
<dbReference type="PANTHER" id="PTHR10063">
    <property type="entry name" value="TUBERIN"/>
    <property type="match status" value="1"/>
</dbReference>
<keyword evidence="6" id="KW-1185">Reference proteome</keyword>
<gene>
    <name evidence="5" type="ORF">RFI_32913</name>
</gene>
<dbReference type="InterPro" id="IPR000331">
    <property type="entry name" value="Rap/Ran_GAP_dom"/>
</dbReference>
<dbReference type="Gene3D" id="3.40.50.11210">
    <property type="entry name" value="Rap/Ran-GAP"/>
    <property type="match status" value="1"/>
</dbReference>
<evidence type="ECO:0000313" key="5">
    <source>
        <dbReference type="EMBL" id="ETO04486.1"/>
    </source>
</evidence>
<dbReference type="FunFam" id="3.40.50.11210:FF:000001">
    <property type="entry name" value="Ral GTPase-activating protein subunit alpha-1 isoform 1"/>
    <property type="match status" value="1"/>
</dbReference>
<feature type="region of interest" description="Disordered" evidence="2">
    <location>
        <begin position="998"/>
        <end position="1037"/>
    </location>
</feature>
<dbReference type="PROSITE" id="PS50085">
    <property type="entry name" value="RAPGAP"/>
    <property type="match status" value="1"/>
</dbReference>
<dbReference type="OrthoDB" id="19311at2759"/>
<feature type="compositionally biased region" description="Polar residues" evidence="2">
    <location>
        <begin position="1155"/>
        <end position="1173"/>
    </location>
</feature>
<evidence type="ECO:0000256" key="1">
    <source>
        <dbReference type="ARBA" id="ARBA00022468"/>
    </source>
</evidence>
<feature type="region of interest" description="Disordered" evidence="2">
    <location>
        <begin position="1147"/>
        <end position="1180"/>
    </location>
</feature>
<dbReference type="Proteomes" id="UP000023152">
    <property type="component" value="Unassembled WGS sequence"/>
</dbReference>
<dbReference type="InterPro" id="IPR027107">
    <property type="entry name" value="Tuberin/Ral-act_asu"/>
</dbReference>
<keyword evidence="3" id="KW-0472">Membrane</keyword>
<evidence type="ECO:0000256" key="3">
    <source>
        <dbReference type="SAM" id="Phobius"/>
    </source>
</evidence>
<dbReference type="InterPro" id="IPR035974">
    <property type="entry name" value="Rap/Ran-GAP_sf"/>
</dbReference>
<dbReference type="GO" id="GO:0005634">
    <property type="term" value="C:nucleus"/>
    <property type="evidence" value="ECO:0007669"/>
    <property type="project" value="InterPro"/>
</dbReference>
<feature type="compositionally biased region" description="Low complexity" evidence="2">
    <location>
        <begin position="1003"/>
        <end position="1013"/>
    </location>
</feature>
<accession>X6LSZ3</accession>
<organism evidence="5 6">
    <name type="scientific">Reticulomyxa filosa</name>
    <dbReference type="NCBI Taxonomy" id="46433"/>
    <lineage>
        <taxon>Eukaryota</taxon>
        <taxon>Sar</taxon>
        <taxon>Rhizaria</taxon>
        <taxon>Retaria</taxon>
        <taxon>Foraminifera</taxon>
        <taxon>Monothalamids</taxon>
        <taxon>Reticulomyxidae</taxon>
        <taxon>Reticulomyxa</taxon>
    </lineage>
</organism>
<dbReference type="GO" id="GO:0005737">
    <property type="term" value="C:cytoplasm"/>
    <property type="evidence" value="ECO:0007669"/>
    <property type="project" value="TreeGrafter"/>
</dbReference>
<reference evidence="5 6" key="1">
    <citation type="journal article" date="2013" name="Curr. Biol.">
        <title>The Genome of the Foraminiferan Reticulomyxa filosa.</title>
        <authorList>
            <person name="Glockner G."/>
            <person name="Hulsmann N."/>
            <person name="Schleicher M."/>
            <person name="Noegel A.A."/>
            <person name="Eichinger L."/>
            <person name="Gallinger C."/>
            <person name="Pawlowski J."/>
            <person name="Sierra R."/>
            <person name="Euteneuer U."/>
            <person name="Pillet L."/>
            <person name="Moustafa A."/>
            <person name="Platzer M."/>
            <person name="Groth M."/>
            <person name="Szafranski K."/>
            <person name="Schliwa M."/>
        </authorList>
    </citation>
    <scope>NUCLEOTIDE SEQUENCE [LARGE SCALE GENOMIC DNA]</scope>
</reference>
<comment type="caution">
    <text evidence="5">The sequence shown here is derived from an EMBL/GenBank/DDBJ whole genome shotgun (WGS) entry which is preliminary data.</text>
</comment>
<feature type="compositionally biased region" description="Basic and acidic residues" evidence="2">
    <location>
        <begin position="1232"/>
        <end position="1251"/>
    </location>
</feature>
<feature type="domain" description="Rap-GAP" evidence="4">
    <location>
        <begin position="1447"/>
        <end position="1638"/>
    </location>
</feature>
<feature type="region of interest" description="Disordered" evidence="2">
    <location>
        <begin position="1228"/>
        <end position="1299"/>
    </location>
</feature>
<dbReference type="GO" id="GO:0051056">
    <property type="term" value="P:regulation of small GTPase mediated signal transduction"/>
    <property type="evidence" value="ECO:0007669"/>
    <property type="project" value="InterPro"/>
</dbReference>
<feature type="region of interest" description="Disordered" evidence="2">
    <location>
        <begin position="339"/>
        <end position="362"/>
    </location>
</feature>
<evidence type="ECO:0000256" key="2">
    <source>
        <dbReference type="SAM" id="MobiDB-lite"/>
    </source>
</evidence>
<evidence type="ECO:0000313" key="6">
    <source>
        <dbReference type="Proteomes" id="UP000023152"/>
    </source>
</evidence>
<sequence>MRKQVLSFYFLTIQKKKKEEVEEGGCWIGPGKSFFFLEQKNLKINMKCGHYFRNENIKLEEIANVEAFGFGSGPPPPDILAALVEWLWTVIQNEQKWSKIFKTELQMRYFIEIIYRTFGLPLTMNSTILRILRSIELFFLVCVFFFFFLSDEPKSKYQEYCREVFERMEVMLELGVTNPTQLQTKLQLSAFVIYLYRIAAGQPYVDWESQTWEVLIRCQLSPVLKIVQSHTKDKDTLSQLVYPLLHVCVLFLYFIHHLLLCGEFCKRGGYISFVVVVHMEETILNKRGVHNLVIICQRTKKKKKENYNNIFYGMYIKKKEMVRTLTVEMLRVHIETTLDEEDGDDSGNSSRPKAQIYRQSNRTDNSEVPALFLDRAYADFDKQPFEIDDRCKEINVDVFDFKKTKKDFEQVFMIWDRVIHLFGDPSKNTDDVSRSLHLEGFTDATKLLIIALYSVPMSKARRVKENLKRLKQTTGIGSSTSLLSSASSSERSLPGSTTDLLISEKREYGFSFSTIPIHIDINDLEHVNPAIFDVLPLPPRHLLPQGNTLARLFAPFLFNCCFDLLKKEGLEQQLRQDEFDTAFQCLANIFFTPSEVAFESEILAQFYNLVLKSLQGPSLSIRNIVIRECAKGCLFGKNLPGSHVLLSPFVDLIDNCCNAEDKPKNNKTDMESNATEDITDLLTIASSLISSATHFSTCKIVNSQTKAKASGASAWKFTDLKQIFLQAYKNASEKQLEAKPDFANLVISGLTLIIFDELASTRDAKVLKTALRCIVSCTNPKKLSYGMYAARALDGLSTVCGQLVEIDQDLVVDTMFPNLVNHTMEFLKLTMAATVSRSRTVCQVASDLIFCLLSWIFNFPPSLLQNGNLIGGVLEVLTYALQNLHSVPEGKKLHELPQTQQLVVHAKTAILSLFNYLNNYPLKHDVGAISSNAPDVKSPQGLYLVNGNHSIVNVCDGYVSHERGPERGVRMVVRDDSGKYCWKFTPCSIRARLSHKLGQSKDNANNNNNNNNNGGKKPLSNDGNVETQKKKTPIGIEESKSEIVSRVSVHLDDSDTHDERREDIRFQIEHIHQSTLERLQSLRFNSTHTHTYFLFLLVILIIAFNSFSTATPHLAQYLKDKPAFDYDLGSQTDGLMQVLQYIGGKLHEPDKSDTARTNQTEHPLSSTPTTTDGQNDDHRDTTIEIPDHVALEKSSNSSDASKHKRYSRFGALPAGTLTEQERSKLFSQLSAHETEEKQLNDKSKATRDRQSKNAHSSDPNVNKTGEIMDSQTTPTNSASNSPVLTGDSLSHEEHATSLHSAQKMNELDLDPYPQEAITCLNQFDCSRFLFSHLGLLTPGQAIGVGDFTFSFLETRKQTGQMVASDRNDAALTRHTIKTVSRKEIQQIRQNVPRTRSDVGAPNTSLLFEWERVLGKVDLEKYQSQLNEETLGVIATQEGETLNKRLDLMDRAQSTTREFHKIGVEFVGRDQDQQRLILGNNEGSYCYEKFIDDLGWLADLTVHEGFVGGLAVSSTGRFACYYATGTYEMIFHVATRMPPREGDLQHTERKRHVGNDHVNIVWTEHTRPYLPDTISTDFNTVNIVIYPLQNGLFRIQIHKKDNVGNFGPLINNMVVRQHVLTPLVRLTALEANRTVQLSH</sequence>
<feature type="compositionally biased region" description="Polar residues" evidence="2">
    <location>
        <begin position="1253"/>
        <end position="1283"/>
    </location>
</feature>
<feature type="transmembrane region" description="Helical" evidence="3">
    <location>
        <begin position="240"/>
        <end position="260"/>
    </location>
</feature>
<keyword evidence="3" id="KW-0812">Transmembrane</keyword>
<dbReference type="PANTHER" id="PTHR10063:SF11">
    <property type="entry name" value="RHO GTPASE-ACTIVATING PROTEIN CG5521-RELATED"/>
    <property type="match status" value="1"/>
</dbReference>
<dbReference type="GO" id="GO:0005096">
    <property type="term" value="F:GTPase activator activity"/>
    <property type="evidence" value="ECO:0007669"/>
    <property type="project" value="UniProtKB-KW"/>
</dbReference>
<proteinExistence type="predicted"/>
<protein>
    <recommendedName>
        <fullName evidence="4">Rap-GAP domain-containing protein</fullName>
    </recommendedName>
</protein>
<dbReference type="EMBL" id="ASPP01029302">
    <property type="protein sequence ID" value="ETO04486.1"/>
    <property type="molecule type" value="Genomic_DNA"/>
</dbReference>